<accession>A0A6M8FMR2</accession>
<feature type="domain" description="DUF4123" evidence="1">
    <location>
        <begin position="30"/>
        <end position="142"/>
    </location>
</feature>
<reference evidence="2" key="1">
    <citation type="submission" date="2020-07" db="EMBL/GenBank/DDBJ databases">
        <title>Nitrate ammonifying Pseudomonas campi sp. nov. isolated from German agricultural grassland.</title>
        <authorList>
            <person name="Timsy T."/>
            <person name="Ulrich A."/>
            <person name="Spanner T."/>
            <person name="Foesel B."/>
            <person name="Kolb S."/>
            <person name="Horn M.A."/>
            <person name="Behrendt U."/>
        </authorList>
    </citation>
    <scope>NUCLEOTIDE SEQUENCE</scope>
    <source>
        <strain evidence="2">S1-A32-2</strain>
    </source>
</reference>
<dbReference type="Proteomes" id="UP000501379">
    <property type="component" value="Chromosome"/>
</dbReference>
<gene>
    <name evidence="2" type="ORF">HNE05_18390</name>
</gene>
<evidence type="ECO:0000259" key="1">
    <source>
        <dbReference type="Pfam" id="PF13503"/>
    </source>
</evidence>
<dbReference type="RefSeq" id="WP_173210953.1">
    <property type="nucleotide sequence ID" value="NZ_CP053697.2"/>
</dbReference>
<dbReference type="Pfam" id="PF13503">
    <property type="entry name" value="DUF4123"/>
    <property type="match status" value="1"/>
</dbReference>
<dbReference type="InterPro" id="IPR025391">
    <property type="entry name" value="DUF4123"/>
</dbReference>
<protein>
    <submittedName>
        <fullName evidence="2">DUF4123 domain-containing protein</fullName>
    </submittedName>
</protein>
<proteinExistence type="predicted"/>
<name>A0A6M8FMR2_9GAMM</name>
<evidence type="ECO:0000313" key="3">
    <source>
        <dbReference type="Proteomes" id="UP000501379"/>
    </source>
</evidence>
<dbReference type="AlphaFoldDB" id="A0A6M8FMR2"/>
<keyword evidence="3" id="KW-1185">Reference proteome</keyword>
<sequence>MHEWLRKMLQQPAVGVEGVGGTTGQPLCFLIDQIRQPDVLEKLYSLSEIPKIDLLLQGTEFSSLQDHGPIWIVTYARSEAASLAARICSDKRSGIALETMNTDAALQQARHLLKVADPERGFSLARYYDPAFWVAWALTWPDAALYGPWSRVYTPPATSAAGSWRVWPAPDETPGAAAQTPTVTSETLEAFKLTRWWYWINSQTQGSPISDTALPLVIDNLQLLTKHGIEEGRHLQRLLPMLGNARWNESSEVMELLRANIPPYKKVQILEA</sequence>
<dbReference type="KEGG" id="pcam:HNE05_18390"/>
<evidence type="ECO:0000313" key="2">
    <source>
        <dbReference type="EMBL" id="QKE65240.1"/>
    </source>
</evidence>
<organism evidence="2 3">
    <name type="scientific">Aquipseudomonas campi</name>
    <dbReference type="NCBI Taxonomy" id="2731681"/>
    <lineage>
        <taxon>Bacteria</taxon>
        <taxon>Pseudomonadati</taxon>
        <taxon>Pseudomonadota</taxon>
        <taxon>Gammaproteobacteria</taxon>
        <taxon>Pseudomonadales</taxon>
        <taxon>Pseudomonadaceae</taxon>
        <taxon>Aquipseudomonas</taxon>
    </lineage>
</organism>
<dbReference type="EMBL" id="CP053697">
    <property type="protein sequence ID" value="QKE65240.1"/>
    <property type="molecule type" value="Genomic_DNA"/>
</dbReference>